<dbReference type="InterPro" id="IPR000719">
    <property type="entry name" value="Prot_kinase_dom"/>
</dbReference>
<evidence type="ECO:0000259" key="1">
    <source>
        <dbReference type="PROSITE" id="PS50011"/>
    </source>
</evidence>
<evidence type="ECO:0000313" key="3">
    <source>
        <dbReference type="Proteomes" id="UP001594351"/>
    </source>
</evidence>
<keyword evidence="3" id="KW-1185">Reference proteome</keyword>
<dbReference type="PROSITE" id="PS50011">
    <property type="entry name" value="PROTEIN_KINASE_DOM"/>
    <property type="match status" value="1"/>
</dbReference>
<dbReference type="Proteomes" id="UP001594351">
    <property type="component" value="Unassembled WGS sequence"/>
</dbReference>
<dbReference type="InterPro" id="IPR027417">
    <property type="entry name" value="P-loop_NTPase"/>
</dbReference>
<organism evidence="2 3">
    <name type="scientific">candidate division CSSED10-310 bacterium</name>
    <dbReference type="NCBI Taxonomy" id="2855610"/>
    <lineage>
        <taxon>Bacteria</taxon>
        <taxon>Bacteria division CSSED10-310</taxon>
    </lineage>
</organism>
<sequence length="618" mass="70551">MIKLPGYHITEHLYQSSNSLIYRGFREENKTPVIIKFLNKEYPKPRELAQFQREYELTRKLDLDGIIKTYDLEKYKSTQFMVLEDFGGISLAHYLSEQKIELRQSLSLAIRIADTVAKIHQHNIIHKDINPSNIVWNPGTDLVKLIDFGISTELTRENPEIKNLQVLEGTLSYISPEQTGRMNRSLDYRTDLYSLGVTLYQLFTHRLPFEATDTVELVHLHISKSPPVPSEIVSDVAPVLSDIILKLMSKTPEDRYQSASGLKADLQNCTAQLQSSGSIQRFAIAQNDVSDKFHISEKIYGREREIEFLEDVFDRISLGAKEVVIISGSSGIGKSALVNEVQKKLIKRKGYFLSGRFNQFQRHIPYSAIIQVFQGLVQQLLLEREEELSLWRERICAAVGPNGRVITDVIPEVEHVIGKQPPMQELTSEASQIRFNLTFQVFIRSFTSQEHPLVLFIEDWQWADGSSLQLLNQIMSDRGTGYLLLIGTYRQNEVQADHLTLLALSDLQKAGVAIHRIDLKQLEFDQINFFISDTLLCSRDQSRPLAQVCIEKTGGNPFFLSQFLGSLYDAGWIGFNSQRGVWLWDLEHIKAMKRTDNVIDAMIAAIKKMSSDTQTILK</sequence>
<dbReference type="InterPro" id="IPR041664">
    <property type="entry name" value="AAA_16"/>
</dbReference>
<protein>
    <submittedName>
        <fullName evidence="2">AAA family ATPase</fullName>
    </submittedName>
</protein>
<dbReference type="PANTHER" id="PTHR43642:SF1">
    <property type="entry name" value="HYBRID SIGNAL TRANSDUCTION HISTIDINE KINASE G"/>
    <property type="match status" value="1"/>
</dbReference>
<dbReference type="Gene3D" id="3.40.50.300">
    <property type="entry name" value="P-loop containing nucleotide triphosphate hydrolases"/>
    <property type="match status" value="1"/>
</dbReference>
<dbReference type="SUPFAM" id="SSF56112">
    <property type="entry name" value="Protein kinase-like (PK-like)"/>
    <property type="match status" value="1"/>
</dbReference>
<dbReference type="EMBL" id="JBHPBY010000357">
    <property type="protein sequence ID" value="MFC1852725.1"/>
    <property type="molecule type" value="Genomic_DNA"/>
</dbReference>
<reference evidence="2 3" key="1">
    <citation type="submission" date="2024-09" db="EMBL/GenBank/DDBJ databases">
        <title>Laminarin stimulates single cell rates of sulfate reduction while oxygen inhibits transcriptomic activity in coastal marine sediment.</title>
        <authorList>
            <person name="Lindsay M."/>
            <person name="Orcutt B."/>
            <person name="Emerson D."/>
            <person name="Stepanauskas R."/>
            <person name="D'Angelo T."/>
        </authorList>
    </citation>
    <scope>NUCLEOTIDE SEQUENCE [LARGE SCALE GENOMIC DNA]</scope>
    <source>
        <strain evidence="2">SAG AM-311-K15</strain>
    </source>
</reference>
<dbReference type="Gene3D" id="3.30.200.20">
    <property type="entry name" value="Phosphorylase Kinase, domain 1"/>
    <property type="match status" value="1"/>
</dbReference>
<dbReference type="InterPro" id="IPR053159">
    <property type="entry name" value="Hybrid_Histidine_Kinase"/>
</dbReference>
<dbReference type="CDD" id="cd14014">
    <property type="entry name" value="STKc_PknB_like"/>
    <property type="match status" value="1"/>
</dbReference>
<evidence type="ECO:0000313" key="2">
    <source>
        <dbReference type="EMBL" id="MFC1852725.1"/>
    </source>
</evidence>
<accession>A0ABV6Z2R7</accession>
<dbReference type="Gene3D" id="1.10.510.10">
    <property type="entry name" value="Transferase(Phosphotransferase) domain 1"/>
    <property type="match status" value="1"/>
</dbReference>
<dbReference type="Pfam" id="PF00069">
    <property type="entry name" value="Pkinase"/>
    <property type="match status" value="1"/>
</dbReference>
<comment type="caution">
    <text evidence="2">The sequence shown here is derived from an EMBL/GenBank/DDBJ whole genome shotgun (WGS) entry which is preliminary data.</text>
</comment>
<gene>
    <name evidence="2" type="ORF">ACFL27_21210</name>
</gene>
<dbReference type="SUPFAM" id="SSF52540">
    <property type="entry name" value="P-loop containing nucleoside triphosphate hydrolases"/>
    <property type="match status" value="1"/>
</dbReference>
<feature type="non-terminal residue" evidence="2">
    <location>
        <position position="618"/>
    </location>
</feature>
<feature type="domain" description="Protein kinase" evidence="1">
    <location>
        <begin position="7"/>
        <end position="273"/>
    </location>
</feature>
<dbReference type="InterPro" id="IPR011009">
    <property type="entry name" value="Kinase-like_dom_sf"/>
</dbReference>
<name>A0ABV6Z2R7_UNCC1</name>
<dbReference type="PANTHER" id="PTHR43642">
    <property type="entry name" value="HYBRID SIGNAL TRANSDUCTION HISTIDINE KINASE G"/>
    <property type="match status" value="1"/>
</dbReference>
<proteinExistence type="predicted"/>
<dbReference type="Pfam" id="PF13191">
    <property type="entry name" value="AAA_16"/>
    <property type="match status" value="1"/>
</dbReference>